<feature type="domain" description="Protein kinase" evidence="4">
    <location>
        <begin position="4"/>
        <end position="289"/>
    </location>
</feature>
<dbReference type="SMART" id="SM00220">
    <property type="entry name" value="S_TKc"/>
    <property type="match status" value="1"/>
</dbReference>
<dbReference type="PANTHER" id="PTHR24055">
    <property type="entry name" value="MITOGEN-ACTIVATED PROTEIN KINASE"/>
    <property type="match status" value="1"/>
</dbReference>
<dbReference type="CDD" id="cd07830">
    <property type="entry name" value="STKc_MAK_like"/>
    <property type="match status" value="1"/>
</dbReference>
<dbReference type="InParanoid" id="A0E728"/>
<keyword evidence="1" id="KW-0547">Nucleotide-binding</keyword>
<dbReference type="OrthoDB" id="2158884at2759"/>
<dbReference type="Proteomes" id="UP000000600">
    <property type="component" value="Unassembled WGS sequence"/>
</dbReference>
<proteinExistence type="predicted"/>
<feature type="compositionally biased region" description="Polar residues" evidence="3">
    <location>
        <begin position="399"/>
        <end position="408"/>
    </location>
</feature>
<dbReference type="GO" id="GO:0035556">
    <property type="term" value="P:intracellular signal transduction"/>
    <property type="evidence" value="ECO:0000318"/>
    <property type="project" value="GO_Central"/>
</dbReference>
<evidence type="ECO:0000313" key="5">
    <source>
        <dbReference type="EMBL" id="CAK91095.1"/>
    </source>
</evidence>
<evidence type="ECO:0000313" key="6">
    <source>
        <dbReference type="Proteomes" id="UP000000600"/>
    </source>
</evidence>
<dbReference type="GO" id="GO:0004674">
    <property type="term" value="F:protein serine/threonine kinase activity"/>
    <property type="evidence" value="ECO:0000318"/>
    <property type="project" value="GO_Central"/>
</dbReference>
<dbReference type="OMA" id="YQFPQIP"/>
<evidence type="ECO:0000256" key="1">
    <source>
        <dbReference type="ARBA" id="ARBA00022741"/>
    </source>
</evidence>
<dbReference type="Gene3D" id="3.30.200.20">
    <property type="entry name" value="Phosphorylase Kinase, domain 1"/>
    <property type="match status" value="1"/>
</dbReference>
<keyword evidence="6" id="KW-1185">Reference proteome</keyword>
<gene>
    <name evidence="5" type="ORF">GSPATT00023823001</name>
</gene>
<reference evidence="5 6" key="1">
    <citation type="journal article" date="2006" name="Nature">
        <title>Global trends of whole-genome duplications revealed by the ciliate Paramecium tetraurelia.</title>
        <authorList>
            <consortium name="Genoscope"/>
            <person name="Aury J.-M."/>
            <person name="Jaillon O."/>
            <person name="Duret L."/>
            <person name="Noel B."/>
            <person name="Jubin C."/>
            <person name="Porcel B.M."/>
            <person name="Segurens B."/>
            <person name="Daubin V."/>
            <person name="Anthouard V."/>
            <person name="Aiach N."/>
            <person name="Arnaiz O."/>
            <person name="Billaut A."/>
            <person name="Beisson J."/>
            <person name="Blanc I."/>
            <person name="Bouhouche K."/>
            <person name="Camara F."/>
            <person name="Duharcourt S."/>
            <person name="Guigo R."/>
            <person name="Gogendeau D."/>
            <person name="Katinka M."/>
            <person name="Keller A.-M."/>
            <person name="Kissmehl R."/>
            <person name="Klotz C."/>
            <person name="Koll F."/>
            <person name="Le Moue A."/>
            <person name="Lepere C."/>
            <person name="Malinsky S."/>
            <person name="Nowacki M."/>
            <person name="Nowak J.K."/>
            <person name="Plattner H."/>
            <person name="Poulain J."/>
            <person name="Ruiz F."/>
            <person name="Serrano V."/>
            <person name="Zagulski M."/>
            <person name="Dessen P."/>
            <person name="Betermier M."/>
            <person name="Weissenbach J."/>
            <person name="Scarpelli C."/>
            <person name="Schachter V."/>
            <person name="Sperling L."/>
            <person name="Meyer E."/>
            <person name="Cohen J."/>
            <person name="Wincker P."/>
        </authorList>
    </citation>
    <scope>NUCLEOTIDE SEQUENCE [LARGE SCALE GENOMIC DNA]</scope>
    <source>
        <strain evidence="5 6">Stock d4-2</strain>
    </source>
</reference>
<accession>A0E728</accession>
<dbReference type="SUPFAM" id="SSF56112">
    <property type="entry name" value="Protein kinase-like (PK-like)"/>
    <property type="match status" value="1"/>
</dbReference>
<dbReference type="GeneID" id="5044277"/>
<feature type="compositionally biased region" description="Polar residues" evidence="3">
    <location>
        <begin position="376"/>
        <end position="392"/>
    </location>
</feature>
<feature type="compositionally biased region" description="Acidic residues" evidence="3">
    <location>
        <begin position="334"/>
        <end position="345"/>
    </location>
</feature>
<dbReference type="FunFam" id="3.30.200.20:FF:000545">
    <property type="entry name" value="CMGC family protein kinase"/>
    <property type="match status" value="1"/>
</dbReference>
<dbReference type="PROSITE" id="PS00108">
    <property type="entry name" value="PROTEIN_KINASE_ST"/>
    <property type="match status" value="1"/>
</dbReference>
<keyword evidence="2" id="KW-0067">ATP-binding</keyword>
<dbReference type="InterPro" id="IPR050117">
    <property type="entry name" value="MAPK"/>
</dbReference>
<dbReference type="Gene3D" id="1.10.510.10">
    <property type="entry name" value="Transferase(Phosphotransferase) domain 1"/>
    <property type="match status" value="1"/>
</dbReference>
<dbReference type="AlphaFoldDB" id="A0E728"/>
<dbReference type="eggNOG" id="KOG0661">
    <property type="taxonomic scope" value="Eukaryota"/>
</dbReference>
<name>A0E728_PARTE</name>
<dbReference type="STRING" id="5888.A0E728"/>
<dbReference type="InterPro" id="IPR008271">
    <property type="entry name" value="Ser/Thr_kinase_AS"/>
</dbReference>
<evidence type="ECO:0000259" key="4">
    <source>
        <dbReference type="PROSITE" id="PS50011"/>
    </source>
</evidence>
<dbReference type="EMBL" id="CT868661">
    <property type="protein sequence ID" value="CAK91095.1"/>
    <property type="molecule type" value="Genomic_DNA"/>
</dbReference>
<dbReference type="GO" id="GO:0005737">
    <property type="term" value="C:cytoplasm"/>
    <property type="evidence" value="ECO:0000318"/>
    <property type="project" value="GO_Central"/>
</dbReference>
<dbReference type="GO" id="GO:0005524">
    <property type="term" value="F:ATP binding"/>
    <property type="evidence" value="ECO:0007669"/>
    <property type="project" value="UniProtKB-KW"/>
</dbReference>
<dbReference type="InterPro" id="IPR000719">
    <property type="entry name" value="Prot_kinase_dom"/>
</dbReference>
<dbReference type="InterPro" id="IPR011009">
    <property type="entry name" value="Kinase-like_dom_sf"/>
</dbReference>
<dbReference type="HOGENOM" id="CLU_000288_181_1_1"/>
<feature type="compositionally biased region" description="Low complexity" evidence="3">
    <location>
        <begin position="352"/>
        <end position="367"/>
    </location>
</feature>
<protein>
    <recommendedName>
        <fullName evidence="4">Protein kinase domain-containing protein</fullName>
    </recommendedName>
</protein>
<dbReference type="PROSITE" id="PS50011">
    <property type="entry name" value="PROTEIN_KINASE_DOM"/>
    <property type="match status" value="1"/>
</dbReference>
<sequence length="422" mass="49002">MKKYRELKKTGDGTFGVVIKAEDMQSHDLVAIKKMKHKYHNFEECTNLREVKALMKLQNHPNIVKLKELFLDNDTLCLVFEFVDKSIYQMYIQQKEMGKTIPEDQIKSLIYQVANGLSYMHKHGYFHRDLKPENLLVSNDGIVKVIDLGCAREIRSRPPYTDYIATRWYRAPEILLKQANYNSPVDIFALGCIMAELFLNRPLFQGNSELEQFNKILSTLGTFTQFEWSEGCRLVSQMGLALAQFQPLQLQQLIPNASTEALNLLTQMIRWDPNKRITATQIKIAPPIIFEEQGKSKDELKLPEMGKKPKSYSQKEEPQNQFKQKQYVQQQQVEDNDSNDLDDILDFITTENKPLPSKQSSQSSKNLEYGEYVPSIPQNRQPRNLQSSQIQEQQKKDNNSIYDFSHLQSFKPAKMPNTNSKY</sequence>
<dbReference type="Pfam" id="PF00069">
    <property type="entry name" value="Pkinase"/>
    <property type="match status" value="1"/>
</dbReference>
<dbReference type="FunFam" id="1.10.510.10:FF:001171">
    <property type="entry name" value="CMGC family protein kinase"/>
    <property type="match status" value="1"/>
</dbReference>
<organism evidence="5 6">
    <name type="scientific">Paramecium tetraurelia</name>
    <dbReference type="NCBI Taxonomy" id="5888"/>
    <lineage>
        <taxon>Eukaryota</taxon>
        <taxon>Sar</taxon>
        <taxon>Alveolata</taxon>
        <taxon>Ciliophora</taxon>
        <taxon>Intramacronucleata</taxon>
        <taxon>Oligohymenophorea</taxon>
        <taxon>Peniculida</taxon>
        <taxon>Parameciidae</taxon>
        <taxon>Paramecium</taxon>
    </lineage>
</organism>
<dbReference type="KEGG" id="ptm:GSPATT00023823001"/>
<feature type="compositionally biased region" description="Basic and acidic residues" evidence="3">
    <location>
        <begin position="295"/>
        <end position="318"/>
    </location>
</feature>
<feature type="compositionally biased region" description="Low complexity" evidence="3">
    <location>
        <begin position="319"/>
        <end position="333"/>
    </location>
</feature>
<dbReference type="RefSeq" id="XP_001458492.1">
    <property type="nucleotide sequence ID" value="XM_001458455.1"/>
</dbReference>
<evidence type="ECO:0000256" key="3">
    <source>
        <dbReference type="SAM" id="MobiDB-lite"/>
    </source>
</evidence>
<dbReference type="GO" id="GO:0005634">
    <property type="term" value="C:nucleus"/>
    <property type="evidence" value="ECO:0000318"/>
    <property type="project" value="GO_Central"/>
</dbReference>
<evidence type="ECO:0000256" key="2">
    <source>
        <dbReference type="ARBA" id="ARBA00022840"/>
    </source>
</evidence>
<feature type="region of interest" description="Disordered" evidence="3">
    <location>
        <begin position="295"/>
        <end position="422"/>
    </location>
</feature>